<organism evidence="2 3">
    <name type="scientific">Acetobacteroides hydrogenigenes</name>
    <dbReference type="NCBI Taxonomy" id="979970"/>
    <lineage>
        <taxon>Bacteria</taxon>
        <taxon>Pseudomonadati</taxon>
        <taxon>Bacteroidota</taxon>
        <taxon>Bacteroidia</taxon>
        <taxon>Bacteroidales</taxon>
        <taxon>Rikenellaceae</taxon>
        <taxon>Acetobacteroides</taxon>
    </lineage>
</organism>
<sequence length="606" mass="67462">MKPRTLELLSPAKNLEQGIAAIGYGADAVYVGAPRFGAREAASNSFEDVEQLIRYAHRYRAKVFVVVNTIVYEHELEEAERVARWAYNAGADALIVQDMAFLEMDLPPIALHASTQTHNISPEKVKFLQDVGFERVILARELSLQQIADIRKHTNVELEAFVHGALCVSYSGQCYMSEAITGRSANRGACAQPCRSAYDLVDGTGNIILKNKHLLSLKDFNLSRSIRQLADAGICSFKIEGRLKNVDYVKNITALYRKELDAILEERSEYRRASSGKVFLGFTPDAQKSFNRGFTAYFTQKREDSLTGFNTAKATGALVGTVTNVRKLCFEIDAKMPLSNGDGICFISKGGGLVGTNINKVDGRSVFPNRMDGITKGVQIFRNYDHRFAKMLEGCSTERLVDISINFTYTAGRLTMMALDADGFTSKLVVDELFEIAQKPERALQNIDQQLRKSGGGMFEVVRVGVDCQEVPFIPISTLNGYRRMLLESLEAKREASLPEAASSITPNSIPYPEQTLDYSGNVVNSLSRKFYERHGVLQIDEGFELSHVAGAHLMTTKYCLRYELGACLKTAGATKLKEPLFLENNGQRFRLQFDCARCQMVVIRD</sequence>
<gene>
    <name evidence="2" type="ORF">CLV25_11665</name>
</gene>
<dbReference type="PANTHER" id="PTHR30217:SF10">
    <property type="entry name" value="23S RRNA 5-HYDROXYCYTIDINE C2501 SYNTHASE"/>
    <property type="match status" value="1"/>
</dbReference>
<feature type="domain" description="Peptidase U32 collagenase" evidence="1">
    <location>
        <begin position="380"/>
        <end position="494"/>
    </location>
</feature>
<name>A0A4R2E695_9BACT</name>
<comment type="caution">
    <text evidence="2">The sequence shown here is derived from an EMBL/GenBank/DDBJ whole genome shotgun (WGS) entry which is preliminary data.</text>
</comment>
<dbReference type="Pfam" id="PF01136">
    <property type="entry name" value="Peptidase_U32"/>
    <property type="match status" value="1"/>
</dbReference>
<evidence type="ECO:0000259" key="1">
    <source>
        <dbReference type="Pfam" id="PF12392"/>
    </source>
</evidence>
<keyword evidence="3" id="KW-1185">Reference proteome</keyword>
<dbReference type="GO" id="GO:0006508">
    <property type="term" value="P:proteolysis"/>
    <property type="evidence" value="ECO:0007669"/>
    <property type="project" value="UniProtKB-KW"/>
</dbReference>
<dbReference type="Proteomes" id="UP000294830">
    <property type="component" value="Unassembled WGS sequence"/>
</dbReference>
<dbReference type="GO" id="GO:0008233">
    <property type="term" value="F:peptidase activity"/>
    <property type="evidence" value="ECO:0007669"/>
    <property type="project" value="UniProtKB-KW"/>
</dbReference>
<dbReference type="EMBL" id="SLWB01000016">
    <property type="protein sequence ID" value="TCN63087.1"/>
    <property type="molecule type" value="Genomic_DNA"/>
</dbReference>
<dbReference type="Pfam" id="PF12392">
    <property type="entry name" value="DUF3656"/>
    <property type="match status" value="1"/>
</dbReference>
<keyword evidence="2" id="KW-0645">Protease</keyword>
<evidence type="ECO:0000313" key="3">
    <source>
        <dbReference type="Proteomes" id="UP000294830"/>
    </source>
</evidence>
<dbReference type="RefSeq" id="WP_131840252.1">
    <property type="nucleotide sequence ID" value="NZ_SLWB01000016.1"/>
</dbReference>
<dbReference type="AlphaFoldDB" id="A0A4R2E695"/>
<dbReference type="OrthoDB" id="9807498at2"/>
<dbReference type="PANTHER" id="PTHR30217">
    <property type="entry name" value="PEPTIDASE U32 FAMILY"/>
    <property type="match status" value="1"/>
</dbReference>
<proteinExistence type="predicted"/>
<accession>A0A4R2E695</accession>
<dbReference type="InterPro" id="IPR051454">
    <property type="entry name" value="RNA/ubiquinone_mod_enzymes"/>
</dbReference>
<keyword evidence="2" id="KW-0378">Hydrolase</keyword>
<dbReference type="SUPFAM" id="SSF51395">
    <property type="entry name" value="FMN-linked oxidoreductases"/>
    <property type="match status" value="1"/>
</dbReference>
<dbReference type="InterPro" id="IPR020988">
    <property type="entry name" value="Pept_U32_collagenase"/>
</dbReference>
<reference evidence="2 3" key="1">
    <citation type="submission" date="2019-03" db="EMBL/GenBank/DDBJ databases">
        <title>Genomic Encyclopedia of Archaeal and Bacterial Type Strains, Phase II (KMG-II): from individual species to whole genera.</title>
        <authorList>
            <person name="Goeker M."/>
        </authorList>
    </citation>
    <scope>NUCLEOTIDE SEQUENCE [LARGE SCALE GENOMIC DNA]</scope>
    <source>
        <strain evidence="2 3">RL-C</strain>
    </source>
</reference>
<dbReference type="PROSITE" id="PS01276">
    <property type="entry name" value="PEPTIDASE_U32"/>
    <property type="match status" value="1"/>
</dbReference>
<protein>
    <submittedName>
        <fullName evidence="2">Putative protease</fullName>
    </submittedName>
</protein>
<dbReference type="InterPro" id="IPR001539">
    <property type="entry name" value="Peptidase_U32"/>
</dbReference>
<evidence type="ECO:0000313" key="2">
    <source>
        <dbReference type="EMBL" id="TCN63087.1"/>
    </source>
</evidence>